<evidence type="ECO:0000256" key="1">
    <source>
        <dbReference type="SAM" id="MobiDB-lite"/>
    </source>
</evidence>
<keyword evidence="4" id="KW-0645">Protease</keyword>
<proteinExistence type="predicted"/>
<evidence type="ECO:0000313" key="5">
    <source>
        <dbReference type="Proteomes" id="UP000277766"/>
    </source>
</evidence>
<comment type="caution">
    <text evidence="4">The sequence shown here is derived from an EMBL/GenBank/DDBJ whole genome shotgun (WGS) entry which is preliminary data.</text>
</comment>
<keyword evidence="4" id="KW-0378">Hydrolase</keyword>
<dbReference type="GO" id="GO:0008233">
    <property type="term" value="F:peptidase activity"/>
    <property type="evidence" value="ECO:0007669"/>
    <property type="project" value="UniProtKB-KW"/>
</dbReference>
<keyword evidence="5" id="KW-1185">Reference proteome</keyword>
<dbReference type="OrthoDB" id="65463at2"/>
<name>A0A431VZJ9_9DEIO</name>
<feature type="domain" description="PrcB C-terminal" evidence="3">
    <location>
        <begin position="284"/>
        <end position="339"/>
    </location>
</feature>
<dbReference type="InterPro" id="IPR025748">
    <property type="entry name" value="PrcB_C_dom"/>
</dbReference>
<dbReference type="Pfam" id="PF14343">
    <property type="entry name" value="PrcB_C"/>
    <property type="match status" value="1"/>
</dbReference>
<feature type="chain" id="PRO_5019558465" evidence="2">
    <location>
        <begin position="21"/>
        <end position="362"/>
    </location>
</feature>
<feature type="region of interest" description="Disordered" evidence="1">
    <location>
        <begin position="205"/>
        <end position="232"/>
    </location>
</feature>
<dbReference type="GO" id="GO:0006508">
    <property type="term" value="P:proteolysis"/>
    <property type="evidence" value="ECO:0007669"/>
    <property type="project" value="UniProtKB-KW"/>
</dbReference>
<dbReference type="AlphaFoldDB" id="A0A431VZJ9"/>
<feature type="signal peptide" evidence="2">
    <location>
        <begin position="1"/>
        <end position="20"/>
    </location>
</feature>
<evidence type="ECO:0000313" key="4">
    <source>
        <dbReference type="EMBL" id="RTR28690.1"/>
    </source>
</evidence>
<reference evidence="4 5" key="1">
    <citation type="submission" date="2018-12" db="EMBL/GenBank/DDBJ databases">
        <title>Deinococcus radiophilus ATCC 27603 genome sequencing and assembly.</title>
        <authorList>
            <person name="Maclea K.S."/>
            <person name="Maynard C.R."/>
        </authorList>
    </citation>
    <scope>NUCLEOTIDE SEQUENCE [LARGE SCALE GENOMIC DNA]</scope>
    <source>
        <strain evidence="4 5">ATCC 27603</strain>
    </source>
</reference>
<feature type="compositionally biased region" description="Pro residues" evidence="1">
    <location>
        <begin position="210"/>
        <end position="224"/>
    </location>
</feature>
<keyword evidence="2" id="KW-0732">Signal</keyword>
<evidence type="ECO:0000259" key="3">
    <source>
        <dbReference type="Pfam" id="PF14343"/>
    </source>
</evidence>
<evidence type="ECO:0000256" key="2">
    <source>
        <dbReference type="SAM" id="SignalP"/>
    </source>
</evidence>
<organism evidence="4 5">
    <name type="scientific">Deinococcus radiophilus</name>
    <dbReference type="NCBI Taxonomy" id="32062"/>
    <lineage>
        <taxon>Bacteria</taxon>
        <taxon>Thermotogati</taxon>
        <taxon>Deinococcota</taxon>
        <taxon>Deinococci</taxon>
        <taxon>Deinococcales</taxon>
        <taxon>Deinococcaceae</taxon>
        <taxon>Deinococcus</taxon>
    </lineage>
</organism>
<gene>
    <name evidence="4" type="ORF">EJ104_04875</name>
</gene>
<dbReference type="RefSeq" id="WP_126351639.1">
    <property type="nucleotide sequence ID" value="NZ_CP086380.1"/>
</dbReference>
<sequence length="362" mass="36593">MSQKMMMVLGAALLGGCAMTGPTGLSVHEALLYGDVQQRLAWVYGDLDGTGQAEISLGGDRFALSRAAGSNSGSALLVGGRSAYSSNTLSGAVAQPKVIRTAAGLFDVASAGGISELYYTDGRNWYLLNATAGSGISAQAVAGLQGAGELTPEEAATLTRSLSGQGSLAVGVLSPSSVPDDRLKVEPAPQEHRLTALSVIRVGRSSASPMPMPTPTPAPTPTPEPGGNVSDISYRIVDQGNNATASAPGVQVATTAAQAQALYAVAYGNQTSRPSAPAMTGKTLVGIFMGTRNTGGYSVDVASVTAAGGRVTVNVREETPGSDSFTTQALTSPWIIVELSGSFTDVQVQGLGRSAGIGGVDR</sequence>
<dbReference type="Proteomes" id="UP000277766">
    <property type="component" value="Unassembled WGS sequence"/>
</dbReference>
<protein>
    <submittedName>
        <fullName evidence="4">Protease complex subunit PrcB family protein</fullName>
    </submittedName>
</protein>
<dbReference type="PROSITE" id="PS51257">
    <property type="entry name" value="PROKAR_LIPOPROTEIN"/>
    <property type="match status" value="1"/>
</dbReference>
<dbReference type="EMBL" id="RXPE01000006">
    <property type="protein sequence ID" value="RTR28690.1"/>
    <property type="molecule type" value="Genomic_DNA"/>
</dbReference>
<accession>A0A431VZJ9</accession>